<evidence type="ECO:0000256" key="8">
    <source>
        <dbReference type="ARBA" id="ARBA00007029"/>
    </source>
</evidence>
<proteinExistence type="inferred from homology"/>
<accession>A0A3Q2ZL33</accession>
<dbReference type="GO" id="GO:0016324">
    <property type="term" value="C:apical plasma membrane"/>
    <property type="evidence" value="ECO:0007669"/>
    <property type="project" value="UniProtKB-SubCell"/>
</dbReference>
<dbReference type="GO" id="GO:0007155">
    <property type="term" value="P:cell adhesion"/>
    <property type="evidence" value="ECO:0007669"/>
    <property type="project" value="UniProtKB-KW"/>
</dbReference>
<name>A0A3Q2ZL33_KRYMA</name>
<evidence type="ECO:0000256" key="20">
    <source>
        <dbReference type="SAM" id="Phobius"/>
    </source>
</evidence>
<dbReference type="OMA" id="NDSWMVP"/>
<keyword evidence="13" id="KW-0130">Cell adhesion</keyword>
<reference evidence="21" key="2">
    <citation type="submission" date="2025-09" db="UniProtKB">
        <authorList>
            <consortium name="Ensembl"/>
        </authorList>
    </citation>
    <scope>IDENTIFICATION</scope>
</reference>
<evidence type="ECO:0000256" key="4">
    <source>
        <dbReference type="ARBA" id="ARBA00004466"/>
    </source>
</evidence>
<keyword evidence="22" id="KW-1185">Reference proteome</keyword>
<evidence type="ECO:0000256" key="15">
    <source>
        <dbReference type="ARBA" id="ARBA00023136"/>
    </source>
</evidence>
<feature type="compositionally biased region" description="Polar residues" evidence="19">
    <location>
        <begin position="155"/>
        <end position="171"/>
    </location>
</feature>
<dbReference type="Pfam" id="PF06365">
    <property type="entry name" value="CD34_antigen"/>
    <property type="match status" value="1"/>
</dbReference>
<evidence type="ECO:0000256" key="12">
    <source>
        <dbReference type="ARBA" id="ARBA00022729"/>
    </source>
</evidence>
<evidence type="ECO:0000256" key="10">
    <source>
        <dbReference type="ARBA" id="ARBA00022475"/>
    </source>
</evidence>
<dbReference type="GeneTree" id="ENSGT00730000111314"/>
<keyword evidence="10" id="KW-1003">Cell membrane</keyword>
<dbReference type="InterPro" id="IPR017403">
    <property type="entry name" value="PODXL"/>
</dbReference>
<dbReference type="InterPro" id="IPR013836">
    <property type="entry name" value="CD34/Podocalyxin"/>
</dbReference>
<evidence type="ECO:0000256" key="1">
    <source>
        <dbReference type="ARBA" id="ARBA00004105"/>
    </source>
</evidence>
<keyword evidence="12" id="KW-0732">Signal</keyword>
<evidence type="ECO:0000256" key="2">
    <source>
        <dbReference type="ARBA" id="ARBA00004221"/>
    </source>
</evidence>
<evidence type="ECO:0000256" key="18">
    <source>
        <dbReference type="ARBA" id="ARBA00031141"/>
    </source>
</evidence>
<dbReference type="GO" id="GO:0030175">
    <property type="term" value="C:filopodium"/>
    <property type="evidence" value="ECO:0007669"/>
    <property type="project" value="UniProtKB-SubCell"/>
</dbReference>
<evidence type="ECO:0000256" key="6">
    <source>
        <dbReference type="ARBA" id="ARBA00004486"/>
    </source>
</evidence>
<evidence type="ECO:0000256" key="11">
    <source>
        <dbReference type="ARBA" id="ARBA00022692"/>
    </source>
</evidence>
<evidence type="ECO:0000256" key="19">
    <source>
        <dbReference type="SAM" id="MobiDB-lite"/>
    </source>
</evidence>
<evidence type="ECO:0000313" key="22">
    <source>
        <dbReference type="Proteomes" id="UP000264800"/>
    </source>
</evidence>
<organism evidence="21 22">
    <name type="scientific">Kryptolebias marmoratus</name>
    <name type="common">Mangrove killifish</name>
    <name type="synonym">Rivulus marmoratus</name>
    <dbReference type="NCBI Taxonomy" id="37003"/>
    <lineage>
        <taxon>Eukaryota</taxon>
        <taxon>Metazoa</taxon>
        <taxon>Chordata</taxon>
        <taxon>Craniata</taxon>
        <taxon>Vertebrata</taxon>
        <taxon>Euteleostomi</taxon>
        <taxon>Actinopterygii</taxon>
        <taxon>Neopterygii</taxon>
        <taxon>Teleostei</taxon>
        <taxon>Neoteleostei</taxon>
        <taxon>Acanthomorphata</taxon>
        <taxon>Ovalentaria</taxon>
        <taxon>Atherinomorphae</taxon>
        <taxon>Cyprinodontiformes</taxon>
        <taxon>Rivulidae</taxon>
        <taxon>Kryptolebias</taxon>
    </lineage>
</organism>
<dbReference type="GO" id="GO:0032534">
    <property type="term" value="P:regulation of microvillus assembly"/>
    <property type="evidence" value="ECO:0007669"/>
    <property type="project" value="TreeGrafter"/>
</dbReference>
<feature type="region of interest" description="Disordered" evidence="19">
    <location>
        <begin position="99"/>
        <end position="239"/>
    </location>
</feature>
<dbReference type="GO" id="GO:0016477">
    <property type="term" value="P:cell migration"/>
    <property type="evidence" value="ECO:0007669"/>
    <property type="project" value="InterPro"/>
</dbReference>
<dbReference type="GO" id="GO:0045121">
    <property type="term" value="C:membrane raft"/>
    <property type="evidence" value="ECO:0007669"/>
    <property type="project" value="UniProtKB-SubCell"/>
</dbReference>
<dbReference type="PANTHER" id="PTHR12067:SF5">
    <property type="entry name" value="PODOCALYXIN"/>
    <property type="match status" value="1"/>
</dbReference>
<evidence type="ECO:0000256" key="7">
    <source>
        <dbReference type="ARBA" id="ARBA00004510"/>
    </source>
</evidence>
<protein>
    <recommendedName>
        <fullName evidence="9">Podocalyxin</fullName>
    </recommendedName>
    <alternativeName>
        <fullName evidence="18">Podocalyxin-like protein 1</fullName>
    </alternativeName>
</protein>
<dbReference type="AlphaFoldDB" id="A0A3Q2ZL33"/>
<evidence type="ECO:0000256" key="13">
    <source>
        <dbReference type="ARBA" id="ARBA00022889"/>
    </source>
</evidence>
<keyword evidence="11 20" id="KW-0812">Transmembrane</keyword>
<dbReference type="Ensembl" id="ENSKMAT00000003658.1">
    <property type="protein sequence ID" value="ENSKMAP00000003590.1"/>
    <property type="gene ID" value="ENSKMAG00000002741.1"/>
</dbReference>
<evidence type="ECO:0000256" key="9">
    <source>
        <dbReference type="ARBA" id="ARBA00017371"/>
    </source>
</evidence>
<keyword evidence="17" id="KW-0966">Cell projection</keyword>
<dbReference type="GO" id="GO:0031528">
    <property type="term" value="C:microvillus membrane"/>
    <property type="evidence" value="ECO:0007669"/>
    <property type="project" value="TreeGrafter"/>
</dbReference>
<keyword evidence="16" id="KW-0325">Glycoprotein</keyword>
<evidence type="ECO:0000313" key="21">
    <source>
        <dbReference type="Ensembl" id="ENSKMAP00000003590.1"/>
    </source>
</evidence>
<dbReference type="GO" id="GO:0033634">
    <property type="term" value="P:positive regulation of cell-cell adhesion mediated by integrin"/>
    <property type="evidence" value="ECO:0007669"/>
    <property type="project" value="TreeGrafter"/>
</dbReference>
<keyword evidence="15 20" id="KW-0472">Membrane</keyword>
<evidence type="ECO:0000256" key="3">
    <source>
        <dbReference type="ARBA" id="ARBA00004285"/>
    </source>
</evidence>
<keyword evidence="14 20" id="KW-1133">Transmembrane helix</keyword>
<reference evidence="21" key="1">
    <citation type="submission" date="2025-08" db="UniProtKB">
        <authorList>
            <consortium name="Ensembl"/>
        </authorList>
    </citation>
    <scope>IDENTIFICATION</scope>
</reference>
<dbReference type="GO" id="GO:0022408">
    <property type="term" value="P:negative regulation of cell-cell adhesion"/>
    <property type="evidence" value="ECO:0007669"/>
    <property type="project" value="TreeGrafter"/>
</dbReference>
<dbReference type="PANTHER" id="PTHR12067">
    <property type="entry name" value="PODOCALYXIN"/>
    <property type="match status" value="1"/>
</dbReference>
<dbReference type="GO" id="GO:0030027">
    <property type="term" value="C:lamellipodium"/>
    <property type="evidence" value="ECO:0007669"/>
    <property type="project" value="UniProtKB-SubCell"/>
</dbReference>
<dbReference type="STRING" id="37003.ENSKMAP00000003590"/>
<evidence type="ECO:0000256" key="16">
    <source>
        <dbReference type="ARBA" id="ARBA00023180"/>
    </source>
</evidence>
<evidence type="ECO:0000256" key="5">
    <source>
        <dbReference type="ARBA" id="ARBA00004479"/>
    </source>
</evidence>
<evidence type="ECO:0000256" key="14">
    <source>
        <dbReference type="ARBA" id="ARBA00022989"/>
    </source>
</evidence>
<dbReference type="Proteomes" id="UP000264800">
    <property type="component" value="Unplaced"/>
</dbReference>
<comment type="subcellular location">
    <subcellularLocation>
        <location evidence="2">Apical cell membrane</location>
    </subcellularLocation>
    <subcellularLocation>
        <location evidence="6">Cell projection</location>
        <location evidence="6">Filopodium</location>
    </subcellularLocation>
    <subcellularLocation>
        <location evidence="7">Cell projection</location>
        <location evidence="7">Lamellipodium</location>
    </subcellularLocation>
    <subcellularLocation>
        <location evidence="1">Cell projection</location>
        <location evidence="1">Microvillus</location>
    </subcellularLocation>
    <subcellularLocation>
        <location evidence="4">Cell projection</location>
        <location evidence="4">Ruffle</location>
    </subcellularLocation>
    <subcellularLocation>
        <location evidence="3">Membrane raft</location>
    </subcellularLocation>
    <subcellularLocation>
        <location evidence="5">Membrane</location>
        <topology evidence="5">Single-pass type I membrane protein</topology>
    </subcellularLocation>
</comment>
<evidence type="ECO:0000256" key="17">
    <source>
        <dbReference type="ARBA" id="ARBA00023273"/>
    </source>
</evidence>
<feature type="region of interest" description="Disordered" evidence="19">
    <location>
        <begin position="1"/>
        <end position="65"/>
    </location>
</feature>
<comment type="similarity">
    <text evidence="8">Belongs to the podocalyxin family.</text>
</comment>
<dbReference type="GO" id="GO:0001726">
    <property type="term" value="C:ruffle"/>
    <property type="evidence" value="ECO:0007669"/>
    <property type="project" value="UniProtKB-SubCell"/>
</dbReference>
<feature type="transmembrane region" description="Helical" evidence="20">
    <location>
        <begin position="345"/>
        <end position="366"/>
    </location>
</feature>
<sequence length="441" mass="46719">MCSVTSTATSLTPTPLTRKTPTTVVTTGAPTTTVTTSPTSTTKAPETTTPNSKTTTQTNTNTATTTLPVTSSTATIKPTTIKPTMIKPTTIKPTMIKPTTIKPETSSTPTTIGTTTSSPPGGGLSMTSSGFPGPSANVHKSGTPTETPPRVITVSRGQKPSASNPSHSHTTLKPGGHGTKGVTISPKTPYAPPPDQMSTSSIDGVSTDSQKNSMSVNGKTATPKTGFATSSQTRTGAPAIGASHAPAETITQLTTSTNPAQPKTFSFSLLGAQETAKDKEFAEVCKKLMPNWQQGTCNLTWRRENGKVSFDSVEIVGHVKPSLAEQYYDEMTKEDAAKPTDYKTLIAILASCGALLIMIVILTFCASHHRKPCNENQQHLTEELHTVENCYHDNPTLEVMEAPPEMQEKKVALNGEFNDGWIVPIDDLVKGDVPDEEDTHL</sequence>
<feature type="compositionally biased region" description="Polar residues" evidence="19">
    <location>
        <begin position="196"/>
        <end position="235"/>
    </location>
</feature>
<feature type="compositionally biased region" description="Low complexity" evidence="19">
    <location>
        <begin position="99"/>
        <end position="130"/>
    </location>
</feature>